<dbReference type="EMBL" id="KI392532">
    <property type="protein sequence ID" value="ERN14674.1"/>
    <property type="molecule type" value="Genomic_DNA"/>
</dbReference>
<organism evidence="1 2">
    <name type="scientific">Amborella trichopoda</name>
    <dbReference type="NCBI Taxonomy" id="13333"/>
    <lineage>
        <taxon>Eukaryota</taxon>
        <taxon>Viridiplantae</taxon>
        <taxon>Streptophyta</taxon>
        <taxon>Embryophyta</taxon>
        <taxon>Tracheophyta</taxon>
        <taxon>Spermatophyta</taxon>
        <taxon>Magnoliopsida</taxon>
        <taxon>Amborellales</taxon>
        <taxon>Amborellaceae</taxon>
        <taxon>Amborella</taxon>
    </lineage>
</organism>
<evidence type="ECO:0000313" key="1">
    <source>
        <dbReference type="EMBL" id="ERN14674.1"/>
    </source>
</evidence>
<accession>U5CWZ8</accession>
<gene>
    <name evidence="1" type="ORF">AMTR_s00038p00214300</name>
</gene>
<proteinExistence type="predicted"/>
<keyword evidence="2" id="KW-1185">Reference proteome</keyword>
<name>U5CWZ8_AMBTC</name>
<reference evidence="2" key="1">
    <citation type="journal article" date="2013" name="Science">
        <title>The Amborella genome and the evolution of flowering plants.</title>
        <authorList>
            <consortium name="Amborella Genome Project"/>
        </authorList>
    </citation>
    <scope>NUCLEOTIDE SEQUENCE [LARGE SCALE GENOMIC DNA]</scope>
</reference>
<dbReference type="Gene3D" id="3.40.50.2000">
    <property type="entry name" value="Glycogen Phosphorylase B"/>
    <property type="match status" value="2"/>
</dbReference>
<dbReference type="HOGENOM" id="CLU_2349542_0_0_1"/>
<evidence type="ECO:0000313" key="2">
    <source>
        <dbReference type="Proteomes" id="UP000017836"/>
    </source>
</evidence>
<dbReference type="SUPFAM" id="SSF53756">
    <property type="entry name" value="UDP-Glycosyltransferase/glycogen phosphorylase"/>
    <property type="match status" value="1"/>
</dbReference>
<dbReference type="Gramene" id="ERN14674">
    <property type="protein sequence ID" value="ERN14674"/>
    <property type="gene ID" value="AMTR_s00038p00214300"/>
</dbReference>
<dbReference type="Proteomes" id="UP000017836">
    <property type="component" value="Unassembled WGS sequence"/>
</dbReference>
<sequence>MEINNTVKREEVEAQVRELMKGEKGKEMREKVMKCKEESEKAIQCGGSALSNSDALPSELSLDRNKVKPNAANSVRFRSVSDNITLLTPKVCLLHSL</sequence>
<dbReference type="AlphaFoldDB" id="U5CWZ8"/>
<protein>
    <submittedName>
        <fullName evidence="1">Uncharacterized protein</fullName>
    </submittedName>
</protein>